<evidence type="ECO:0000313" key="3">
    <source>
        <dbReference type="Proteomes" id="UP000262802"/>
    </source>
</evidence>
<dbReference type="EMBL" id="CP032317">
    <property type="protein sequence ID" value="AYA38811.1"/>
    <property type="molecule type" value="Genomic_DNA"/>
</dbReference>
<dbReference type="Pfam" id="PF13852">
    <property type="entry name" value="DUF4197"/>
    <property type="match status" value="1"/>
</dbReference>
<dbReference type="KEGG" id="hyh:D3Y59_05400"/>
<dbReference type="AlphaFoldDB" id="A0A3B7RD06"/>
<feature type="region of interest" description="Disordered" evidence="1">
    <location>
        <begin position="66"/>
        <end position="93"/>
    </location>
</feature>
<evidence type="ECO:0000313" key="2">
    <source>
        <dbReference type="EMBL" id="AYA38811.1"/>
    </source>
</evidence>
<sequence length="318" mass="33462">MVMISTAGIWDIARERLEAGKFGAICALVSKDHDPGPPVYTFLRMSAFRFSLMVLAGALLAAPAASAQTKTTTTKKTTTAKKPAAKTTAKPAATKTTVKAATTAKAPVAPAPAPLTAEEATAGVREALGLSITRGLEAGGQADGFNTNPDVRLGFPPEAELVATTLRGLRMGAVIDKFEVLLNRSAESVAANPQTATIYSNALQRLAIADALALVNSREGRIASQQLKQQTAAQVQEELKPLVAAALEQTGAKQLYGELMLRYKKVPLVTPISTDLTTYATGQISAGIYTLIADEESRIRLNASARPTATLQRVFGSR</sequence>
<keyword evidence="3" id="KW-1185">Reference proteome</keyword>
<gene>
    <name evidence="2" type="ORF">D3Y59_05400</name>
</gene>
<dbReference type="Proteomes" id="UP000262802">
    <property type="component" value="Chromosome"/>
</dbReference>
<organism evidence="2 3">
    <name type="scientific">Hymenobacter oligotrophus</name>
    <dbReference type="NCBI Taxonomy" id="2319843"/>
    <lineage>
        <taxon>Bacteria</taxon>
        <taxon>Pseudomonadati</taxon>
        <taxon>Bacteroidota</taxon>
        <taxon>Cytophagia</taxon>
        <taxon>Cytophagales</taxon>
        <taxon>Hymenobacteraceae</taxon>
        <taxon>Hymenobacter</taxon>
    </lineage>
</organism>
<evidence type="ECO:0000256" key="1">
    <source>
        <dbReference type="SAM" id="MobiDB-lite"/>
    </source>
</evidence>
<name>A0A3B7RD06_9BACT</name>
<reference evidence="2 3" key="1">
    <citation type="submission" date="2018-09" db="EMBL/GenBank/DDBJ databases">
        <title>Hymenobacter medium sp. nov., isolated from R2A medium.</title>
        <authorList>
            <person name="Yingchao G."/>
        </authorList>
    </citation>
    <scope>NUCLEOTIDE SEQUENCE [LARGE SCALE GENOMIC DNA]</scope>
    <source>
        <strain evidence="3">sh-6</strain>
    </source>
</reference>
<protein>
    <submittedName>
        <fullName evidence="2">DUF4197 domain-containing protein</fullName>
    </submittedName>
</protein>
<proteinExistence type="predicted"/>
<dbReference type="InterPro" id="IPR025245">
    <property type="entry name" value="DUF4197"/>
</dbReference>
<dbReference type="OrthoDB" id="882862at2"/>
<accession>A0A3B7RD06</accession>